<reference evidence="1 2" key="1">
    <citation type="submission" date="2015-12" db="EMBL/GenBank/DDBJ databases">
        <title>Genome sequence of Streptomyces sp. G25.</title>
        <authorList>
            <person name="Poehlein A."/>
            <person name="Roettig A."/>
            <person name="Hiessl S."/>
            <person name="Hauschild P."/>
            <person name="Schauer J."/>
            <person name="Madkour M.H."/>
            <person name="Al-Ansari A.M."/>
            <person name="Almakishah N.H."/>
            <person name="Steinbuechel A."/>
            <person name="Daniel R."/>
        </authorList>
    </citation>
    <scope>NUCLEOTIDE SEQUENCE [LARGE SCALE GENOMIC DNA]</scope>
    <source>
        <strain evidence="2">G25(2015)</strain>
    </source>
</reference>
<name>A0A177HTG3_9ACTN</name>
<dbReference type="PATRIC" id="fig|1716141.3.peg.2456"/>
<dbReference type="EMBL" id="LOHS01000067">
    <property type="protein sequence ID" value="OAH14272.1"/>
    <property type="molecule type" value="Genomic_DNA"/>
</dbReference>
<dbReference type="RefSeq" id="WP_067275625.1">
    <property type="nucleotide sequence ID" value="NZ_LOHS01000067.1"/>
</dbReference>
<sequence>MTANHCHPHQPGLVSLTIEGADEKTVLDFAYAPALCHNVSGPGEPRPVPGRPGVNVQVYGHLEPAAELDGASVGTG</sequence>
<proteinExistence type="predicted"/>
<evidence type="ECO:0000313" key="2">
    <source>
        <dbReference type="Proteomes" id="UP000077381"/>
    </source>
</evidence>
<protein>
    <submittedName>
        <fullName evidence="1">Uncharacterized protein</fullName>
    </submittedName>
</protein>
<evidence type="ECO:0000313" key="1">
    <source>
        <dbReference type="EMBL" id="OAH14272.1"/>
    </source>
</evidence>
<dbReference type="Proteomes" id="UP000077381">
    <property type="component" value="Unassembled WGS sequence"/>
</dbReference>
<dbReference type="AlphaFoldDB" id="A0A177HTG3"/>
<dbReference type="InterPro" id="IPR045775">
    <property type="entry name" value="DUF6207"/>
</dbReference>
<gene>
    <name evidence="1" type="ORF">STSP_23330</name>
</gene>
<dbReference type="OrthoDB" id="4251048at2"/>
<organism evidence="1 2">
    <name type="scientific">Streptomyces jeddahensis</name>
    <dbReference type="NCBI Taxonomy" id="1716141"/>
    <lineage>
        <taxon>Bacteria</taxon>
        <taxon>Bacillati</taxon>
        <taxon>Actinomycetota</taxon>
        <taxon>Actinomycetes</taxon>
        <taxon>Kitasatosporales</taxon>
        <taxon>Streptomycetaceae</taxon>
        <taxon>Streptomyces</taxon>
    </lineage>
</organism>
<dbReference type="Pfam" id="PF19711">
    <property type="entry name" value="DUF6207"/>
    <property type="match status" value="1"/>
</dbReference>
<keyword evidence="2" id="KW-1185">Reference proteome</keyword>
<accession>A0A177HTG3</accession>
<comment type="caution">
    <text evidence="1">The sequence shown here is derived from an EMBL/GenBank/DDBJ whole genome shotgun (WGS) entry which is preliminary data.</text>
</comment>